<keyword evidence="1" id="KW-0175">Coiled coil</keyword>
<dbReference type="EMBL" id="MBFU01000550">
    <property type="protein sequence ID" value="PVZ98437.1"/>
    <property type="molecule type" value="Genomic_DNA"/>
</dbReference>
<comment type="caution">
    <text evidence="2">The sequence shown here is derived from an EMBL/GenBank/DDBJ whole genome shotgun (WGS) entry which is preliminary data.</text>
</comment>
<name>A0A2U1J070_SMIAN</name>
<dbReference type="Proteomes" id="UP000245591">
    <property type="component" value="Unassembled WGS sequence"/>
</dbReference>
<feature type="coiled-coil region" evidence="1">
    <location>
        <begin position="170"/>
        <end position="200"/>
    </location>
</feature>
<evidence type="ECO:0000313" key="3">
    <source>
        <dbReference type="Proteomes" id="UP000245591"/>
    </source>
</evidence>
<evidence type="ECO:0008006" key="4">
    <source>
        <dbReference type="Google" id="ProtNLM"/>
    </source>
</evidence>
<sequence>MSYIQTLINCNQTLANINQSLARSAEEFASISEDFPLVQSKTRIIKNHDLTTSAQVEYMQDMMSKQAIPFLYRQVEQLEQQLEMGLAESQNFQKEIENSKEEYTQLLIKDKKINELQHVIKNTKLELEDLQASYMEICNLNNTKDKQIFMLQKKMELSKSVDTPTNNDDNQEKILRIKELEKKIENIKRMKNAEKEQTENSLITDPSDTINIFKSLGILRTHFDKVKISSQNNISGKNTYEIVKKWM</sequence>
<evidence type="ECO:0000313" key="2">
    <source>
        <dbReference type="EMBL" id="PVZ98437.1"/>
    </source>
</evidence>
<feature type="coiled-coil region" evidence="1">
    <location>
        <begin position="75"/>
        <end position="133"/>
    </location>
</feature>
<gene>
    <name evidence="2" type="ORF">BB558_005559</name>
</gene>
<accession>A0A2U1J070</accession>
<proteinExistence type="predicted"/>
<evidence type="ECO:0000256" key="1">
    <source>
        <dbReference type="SAM" id="Coils"/>
    </source>
</evidence>
<organism evidence="2 3">
    <name type="scientific">Smittium angustum</name>
    <dbReference type="NCBI Taxonomy" id="133377"/>
    <lineage>
        <taxon>Eukaryota</taxon>
        <taxon>Fungi</taxon>
        <taxon>Fungi incertae sedis</taxon>
        <taxon>Zoopagomycota</taxon>
        <taxon>Kickxellomycotina</taxon>
        <taxon>Harpellomycetes</taxon>
        <taxon>Harpellales</taxon>
        <taxon>Legeriomycetaceae</taxon>
        <taxon>Smittium</taxon>
    </lineage>
</organism>
<keyword evidence="3" id="KW-1185">Reference proteome</keyword>
<dbReference type="AlphaFoldDB" id="A0A2U1J070"/>
<protein>
    <recommendedName>
        <fullName evidence="4">DASH complex subunit SPC19</fullName>
    </recommendedName>
</protein>
<reference evidence="2 3" key="1">
    <citation type="journal article" date="2018" name="MBio">
        <title>Comparative Genomics Reveals the Core Gene Toolbox for the Fungus-Insect Symbiosis.</title>
        <authorList>
            <person name="Wang Y."/>
            <person name="Stata M."/>
            <person name="Wang W."/>
            <person name="Stajich J.E."/>
            <person name="White M.M."/>
            <person name="Moncalvo J.M."/>
        </authorList>
    </citation>
    <scope>NUCLEOTIDE SEQUENCE [LARGE SCALE GENOMIC DNA]</scope>
    <source>
        <strain evidence="2 3">AUS-126-30</strain>
    </source>
</reference>